<dbReference type="AlphaFoldDB" id="A0A3B6NNI5"/>
<dbReference type="Gramene" id="TraesCS6A03G0393400.1">
    <property type="protein sequence ID" value="TraesCS6A03G0393400.1.CDS1"/>
    <property type="gene ID" value="TraesCS6A03G0393400"/>
</dbReference>
<reference evidence="1" key="2">
    <citation type="submission" date="2018-10" db="UniProtKB">
        <authorList>
            <consortium name="EnsemblPlants"/>
        </authorList>
    </citation>
    <scope>IDENTIFICATION</scope>
</reference>
<dbReference type="Gramene" id="TraesNOR6A03G03327450.1">
    <property type="protein sequence ID" value="TraesNOR6A03G03327450.1.CDS1"/>
    <property type="gene ID" value="TraesNOR6A03G03327450"/>
</dbReference>
<name>A0A3B6NNI5_WHEAT</name>
<dbReference type="EnsemblPlants" id="TraesCS6A02G162100.1">
    <property type="protein sequence ID" value="TraesCS6A02G162100.1.cds1"/>
    <property type="gene ID" value="TraesCS6A02G162100"/>
</dbReference>
<evidence type="ECO:0000313" key="2">
    <source>
        <dbReference type="Proteomes" id="UP000019116"/>
    </source>
</evidence>
<reference evidence="1" key="1">
    <citation type="submission" date="2018-08" db="EMBL/GenBank/DDBJ databases">
        <authorList>
            <person name="Rossello M."/>
        </authorList>
    </citation>
    <scope>NUCLEOTIDE SEQUENCE [LARGE SCALE GENOMIC DNA]</scope>
    <source>
        <strain evidence="1">cv. Chinese Spring</strain>
    </source>
</reference>
<evidence type="ECO:0000313" key="1">
    <source>
        <dbReference type="EnsemblPlants" id="TraesCS6A02G162100.1.cds1"/>
    </source>
</evidence>
<dbReference type="Gramene" id="TraesCAD_scaffold_014897_01G000100.1">
    <property type="protein sequence ID" value="TraesCAD_scaffold_014897_01G000100.1"/>
    <property type="gene ID" value="TraesCAD_scaffold_014897_01G000100"/>
</dbReference>
<proteinExistence type="predicted"/>
<dbReference type="Gramene" id="TraesCLE_scaffold_015910_01G000100.1">
    <property type="protein sequence ID" value="TraesCLE_scaffold_015910_01G000100.1"/>
    <property type="gene ID" value="TraesCLE_scaffold_015910_01G000100"/>
</dbReference>
<dbReference type="Gramene" id="TraesSYM6A03G03236610.1">
    <property type="protein sequence ID" value="TraesSYM6A03G03236610.1.CDS1"/>
    <property type="gene ID" value="TraesSYM6A03G03236610"/>
</dbReference>
<keyword evidence="2" id="KW-1185">Reference proteome</keyword>
<dbReference type="Proteomes" id="UP000019116">
    <property type="component" value="Chromosome 6A"/>
</dbReference>
<dbReference type="Gramene" id="TraesJUL6A03G03322080.1">
    <property type="protein sequence ID" value="TraesJUL6A03G03322080.1.CDS1"/>
    <property type="gene ID" value="TraesJUL6A03G03322080"/>
</dbReference>
<dbReference type="Gramene" id="TraesLAC6A03G03250740.1">
    <property type="protein sequence ID" value="TraesLAC6A03G03250740.1.CDS1"/>
    <property type="gene ID" value="TraesLAC6A03G03250740"/>
</dbReference>
<organism evidence="1">
    <name type="scientific">Triticum aestivum</name>
    <name type="common">Wheat</name>
    <dbReference type="NCBI Taxonomy" id="4565"/>
    <lineage>
        <taxon>Eukaryota</taxon>
        <taxon>Viridiplantae</taxon>
        <taxon>Streptophyta</taxon>
        <taxon>Embryophyta</taxon>
        <taxon>Tracheophyta</taxon>
        <taxon>Spermatophyta</taxon>
        <taxon>Magnoliopsida</taxon>
        <taxon>Liliopsida</taxon>
        <taxon>Poales</taxon>
        <taxon>Poaceae</taxon>
        <taxon>BOP clade</taxon>
        <taxon>Pooideae</taxon>
        <taxon>Triticodae</taxon>
        <taxon>Triticeae</taxon>
        <taxon>Triticinae</taxon>
        <taxon>Triticum</taxon>
    </lineage>
</organism>
<dbReference type="Gramene" id="TraesROB_scaffold_017610_01G000100.1">
    <property type="protein sequence ID" value="TraesROB_scaffold_017610_01G000100.1"/>
    <property type="gene ID" value="TraesROB_scaffold_017610_01G000100"/>
</dbReference>
<dbReference type="Gramene" id="TraesWEE_scaffold_012856_01G000100.1">
    <property type="protein sequence ID" value="TraesWEE_scaffold_012856_01G000100.1"/>
    <property type="gene ID" value="TraesWEE_scaffold_012856_01G000100"/>
</dbReference>
<dbReference type="Gramene" id="TraesSTA6A03G03286600.1">
    <property type="protein sequence ID" value="TraesSTA6A03G03286600.1.CDS1"/>
    <property type="gene ID" value="TraesSTA6A03G03286600"/>
</dbReference>
<dbReference type="Gramene" id="TraesARI6A03G03251290.1">
    <property type="protein sequence ID" value="TraesARI6A03G03251290.1.CDS1"/>
    <property type="gene ID" value="TraesARI6A03G03251290"/>
</dbReference>
<sequence>MATHPRPPAAVSILAAPKLRPVAPLRSSCPLLSPFLPRVSFAPKAMASPASHRSRLPAPDLVLVGLRRPRRAPPASSSSASPCLAPASRVPRWVHVWPRPAPPAPSAMASLTWSSPTTTLSTRHRGLTSSLCHRKPDVHGLSSLQKLCFPCSTPRPMPASLRLAAAPPSTSCCCRTLPIGHCGRAVSSISRSKGRQLHETPSTTTVLQEFGFDKFDDAIVHLRYRDRQDRLNETAKYLYEWMRRGRLGNRQVHHRQDHTDARMSAERNAKYHDDHRHVPLHRIGMPSSSSDVCTTIRAKRPVHHYHL</sequence>
<dbReference type="Gramene" id="TraesLDM6A03G03299200.1">
    <property type="protein sequence ID" value="TraesLDM6A03G03299200.1.CDS1"/>
    <property type="gene ID" value="TraesLDM6A03G03299200"/>
</dbReference>
<dbReference type="Gramene" id="TraesCS6A02G162100.1">
    <property type="protein sequence ID" value="TraesCS6A02G162100.1.cds1"/>
    <property type="gene ID" value="TraesCS6A02G162100"/>
</dbReference>
<protein>
    <submittedName>
        <fullName evidence="1">Uncharacterized protein</fullName>
    </submittedName>
</protein>
<accession>A0A3B6NNI5</accession>
<dbReference type="Gramene" id="TraesJAG6A03G03290220.1">
    <property type="protein sequence ID" value="TraesJAG6A03G03290220.1.CDS1"/>
    <property type="gene ID" value="TraesJAG6A03G03290220"/>
</dbReference>
<dbReference type="Gramene" id="TraesMAC6A03G03295330.1">
    <property type="protein sequence ID" value="TraesMAC6A03G03295330.1.CDS1"/>
    <property type="gene ID" value="TraesMAC6A03G03295330"/>
</dbReference>